<proteinExistence type="predicted"/>
<feature type="transmembrane region" description="Helical" evidence="2">
    <location>
        <begin position="83"/>
        <end position="106"/>
    </location>
</feature>
<comment type="caution">
    <text evidence="3">The sequence shown here is derived from an EMBL/GenBank/DDBJ whole genome shotgun (WGS) entry which is preliminary data.</text>
</comment>
<gene>
    <name evidence="3" type="ORF">H9729_04975</name>
</gene>
<keyword evidence="2" id="KW-1133">Transmembrane helix</keyword>
<evidence type="ECO:0000256" key="2">
    <source>
        <dbReference type="SAM" id="Phobius"/>
    </source>
</evidence>
<keyword evidence="2" id="KW-0812">Transmembrane</keyword>
<name>A0A9D2CSU9_9FIRM</name>
<accession>A0A9D2CSU9</accession>
<sequence>MSLRVFERLIGLFRGSEGLFCDIAVLVLLCLPLAAFAAFFALLCAGKFRARSRVWYLVLGDMCLFLFLALYLCGGSLQDAFPVLALILCGKSLYLLLYGALCLVPARPREKKDRGKSKPAPFAAEEEEISPPPAPAPKPQKVCCFTDSARVYVDKDVRLEHIFSVLDRLKEMPLGAGDRLEMQKMDDLLHIYNAKTELNAAEADALNDILAALLKMMAKYDL</sequence>
<evidence type="ECO:0000256" key="1">
    <source>
        <dbReference type="SAM" id="MobiDB-lite"/>
    </source>
</evidence>
<reference evidence="3" key="2">
    <citation type="submission" date="2021-04" db="EMBL/GenBank/DDBJ databases">
        <authorList>
            <person name="Gilroy R."/>
        </authorList>
    </citation>
    <scope>NUCLEOTIDE SEQUENCE</scope>
    <source>
        <strain evidence="3">1345</strain>
    </source>
</reference>
<reference evidence="3" key="1">
    <citation type="journal article" date="2021" name="PeerJ">
        <title>Extensive microbial diversity within the chicken gut microbiome revealed by metagenomics and culture.</title>
        <authorList>
            <person name="Gilroy R."/>
            <person name="Ravi A."/>
            <person name="Getino M."/>
            <person name="Pursley I."/>
            <person name="Horton D.L."/>
            <person name="Alikhan N.F."/>
            <person name="Baker D."/>
            <person name="Gharbi K."/>
            <person name="Hall N."/>
            <person name="Watson M."/>
            <person name="Adriaenssens E.M."/>
            <person name="Foster-Nyarko E."/>
            <person name="Jarju S."/>
            <person name="Secka A."/>
            <person name="Antonio M."/>
            <person name="Oren A."/>
            <person name="Chaudhuri R.R."/>
            <person name="La Ragione R."/>
            <person name="Hildebrand F."/>
            <person name="Pallen M.J."/>
        </authorList>
    </citation>
    <scope>NUCLEOTIDE SEQUENCE</scope>
    <source>
        <strain evidence="3">1345</strain>
    </source>
</reference>
<evidence type="ECO:0000313" key="4">
    <source>
        <dbReference type="Proteomes" id="UP000886750"/>
    </source>
</evidence>
<dbReference type="Proteomes" id="UP000886750">
    <property type="component" value="Unassembled WGS sequence"/>
</dbReference>
<dbReference type="EMBL" id="DXCQ01000041">
    <property type="protein sequence ID" value="HIY97022.1"/>
    <property type="molecule type" value="Genomic_DNA"/>
</dbReference>
<organism evidence="3 4">
    <name type="scientific">Candidatus Borkfalkia excrementigallinarum</name>
    <dbReference type="NCBI Taxonomy" id="2838506"/>
    <lineage>
        <taxon>Bacteria</taxon>
        <taxon>Bacillati</taxon>
        <taxon>Bacillota</taxon>
        <taxon>Clostridia</taxon>
        <taxon>Christensenellales</taxon>
        <taxon>Christensenellaceae</taxon>
        <taxon>Candidatus Borkfalkia</taxon>
    </lineage>
</organism>
<feature type="region of interest" description="Disordered" evidence="1">
    <location>
        <begin position="110"/>
        <end position="139"/>
    </location>
</feature>
<evidence type="ECO:0000313" key="3">
    <source>
        <dbReference type="EMBL" id="HIY97022.1"/>
    </source>
</evidence>
<dbReference type="AlphaFoldDB" id="A0A9D2CSU9"/>
<protein>
    <submittedName>
        <fullName evidence="3">Uncharacterized protein</fullName>
    </submittedName>
</protein>
<feature type="transmembrane region" description="Helical" evidence="2">
    <location>
        <begin position="23"/>
        <end position="43"/>
    </location>
</feature>
<keyword evidence="2" id="KW-0472">Membrane</keyword>
<feature type="transmembrane region" description="Helical" evidence="2">
    <location>
        <begin position="55"/>
        <end position="77"/>
    </location>
</feature>